<accession>A0A2L0E9C1</accession>
<dbReference type="Pfam" id="PF06380">
    <property type="entry name" value="DUF1072"/>
    <property type="match status" value="1"/>
</dbReference>
<organismHost>
    <name type="scientific">Avena sativa</name>
    <name type="common">Oat</name>
    <dbReference type="NCBI Taxonomy" id="4498"/>
</organismHost>
<proteinExistence type="predicted"/>
<organism evidence="1">
    <name type="scientific">Barley yellow dwarf virus (isolate PAV)</name>
    <name type="common">BYDV</name>
    <dbReference type="NCBI Taxonomy" id="2169986"/>
    <lineage>
        <taxon>Viruses</taxon>
        <taxon>Riboviria</taxon>
        <taxon>Orthornavirae</taxon>
        <taxon>Kitrinoviricota</taxon>
        <taxon>Tolucaviricetes</taxon>
        <taxon>Tolivirales</taxon>
        <taxon>Tombusviridae</taxon>
        <taxon>Regressovirinae</taxon>
        <taxon>Luteovirus</taxon>
        <taxon>Luteovirus pavhordei</taxon>
    </lineage>
</organism>
<organismHost>
    <name type="scientific">Oryza sativa</name>
    <name type="common">Rice</name>
    <dbReference type="NCBI Taxonomy" id="4530"/>
</organismHost>
<organismHost>
    <name type="scientific">Avena byzantina</name>
    <dbReference type="NCBI Taxonomy" id="146531"/>
</organismHost>
<organismHost>
    <name type="scientific">Hordeum vulgare</name>
    <name type="common">Barley</name>
    <dbReference type="NCBI Taxonomy" id="4513"/>
</organismHost>
<sequence length="68" mass="7307">MDDLHVIAVCIFALTVLTGLGAVIGCCAGCLSPPLLPHFCLSKISRSVQEKTKNIGELRLSERINDPQ</sequence>
<dbReference type="EMBL" id="KY632660">
    <property type="protein sequence ID" value="AUX14011.1"/>
    <property type="molecule type" value="Genomic_RNA"/>
</dbReference>
<reference evidence="1" key="1">
    <citation type="submission" date="2017-02" db="EMBL/GenBank/DDBJ databases">
        <title>Analysis of virus isolates involved in the high incidence of the barley yellow dwarf disease in Germany in 2015.</title>
        <authorList>
            <person name="Schubert J."/>
            <person name="Liu Y."/>
            <person name="Habekuss A."/>
            <person name="Rabenstein F."/>
            <person name="Wang X."/>
        </authorList>
    </citation>
    <scope>NUCLEOTIDE SEQUENCE</scope>
    <source>
        <strain evidence="1">PAV 7-1</strain>
    </source>
</reference>
<evidence type="ECO:0000313" key="1">
    <source>
        <dbReference type="EMBL" id="AUX14011.1"/>
    </source>
</evidence>
<protein>
    <submittedName>
        <fullName evidence="1">P6</fullName>
    </submittedName>
</protein>
<organismHost>
    <name type="scientific">Secale cereale</name>
    <name type="common">Rye</name>
    <dbReference type="NCBI Taxonomy" id="4550"/>
</organismHost>
<name>A0A2L0E9C1_BYDVP</name>
<organismHost>
    <name type="scientific">Lolium multiflorum</name>
    <name type="common">Italian ryegrass</name>
    <name type="synonym">Lolium perenne subsp. multiflorum</name>
    <dbReference type="NCBI Taxonomy" id="4521"/>
</organismHost>
<dbReference type="InterPro" id="IPR009426">
    <property type="entry name" value="BYDV_Gp6"/>
</dbReference>
<organismHost>
    <name type="scientific">Zea mays</name>
    <name type="common">Maize</name>
    <dbReference type="NCBI Taxonomy" id="4577"/>
</organismHost>
<organismHost>
    <name type="scientific">Triticum aestivum</name>
    <name type="common">Wheat</name>
    <dbReference type="NCBI Taxonomy" id="4565"/>
</organismHost>
<organismHost>
    <name type="scientific">Lolium perenne</name>
    <name type="common">Perennial ryegrass</name>
    <dbReference type="NCBI Taxonomy" id="4522"/>
</organismHost>